<organism evidence="2 3">
    <name type="scientific">Geofilum rubicundum JCM 15548</name>
    <dbReference type="NCBI Taxonomy" id="1236989"/>
    <lineage>
        <taxon>Bacteria</taxon>
        <taxon>Pseudomonadati</taxon>
        <taxon>Bacteroidota</taxon>
        <taxon>Bacteroidia</taxon>
        <taxon>Marinilabiliales</taxon>
        <taxon>Marinilabiliaceae</taxon>
        <taxon>Geofilum</taxon>
    </lineage>
</organism>
<keyword evidence="3" id="KW-1185">Reference proteome</keyword>
<dbReference type="Proteomes" id="UP000032900">
    <property type="component" value="Unassembled WGS sequence"/>
</dbReference>
<dbReference type="AlphaFoldDB" id="A0A0E9LST5"/>
<proteinExistence type="predicted"/>
<evidence type="ECO:0000256" key="1">
    <source>
        <dbReference type="SAM" id="MobiDB-lite"/>
    </source>
</evidence>
<sequence length="51" mass="5834">MINRYQNFVEIIDKKKAPIFGRAITTGNKKKHQKMAQPFSKSSNATKVSDH</sequence>
<reference evidence="2 3" key="1">
    <citation type="journal article" date="2015" name="Microbes Environ.">
        <title>Distribution and evolution of nitrogen fixation genes in the phylum bacteroidetes.</title>
        <authorList>
            <person name="Inoue J."/>
            <person name="Oshima K."/>
            <person name="Suda W."/>
            <person name="Sakamoto M."/>
            <person name="Iino T."/>
            <person name="Noda S."/>
            <person name="Hongoh Y."/>
            <person name="Hattori M."/>
            <person name="Ohkuma M."/>
        </authorList>
    </citation>
    <scope>NUCLEOTIDE SEQUENCE [LARGE SCALE GENOMIC DNA]</scope>
    <source>
        <strain evidence="2">JCM 15548</strain>
    </source>
</reference>
<name>A0A0E9LST5_9BACT</name>
<accession>A0A0E9LST5</accession>
<dbReference type="EMBL" id="BAZW01000004">
    <property type="protein sequence ID" value="GAO28642.1"/>
    <property type="molecule type" value="Genomic_DNA"/>
</dbReference>
<comment type="caution">
    <text evidence="2">The sequence shown here is derived from an EMBL/GenBank/DDBJ whole genome shotgun (WGS) entry which is preliminary data.</text>
</comment>
<evidence type="ECO:0000313" key="3">
    <source>
        <dbReference type="Proteomes" id="UP000032900"/>
    </source>
</evidence>
<evidence type="ECO:0000313" key="2">
    <source>
        <dbReference type="EMBL" id="GAO28642.1"/>
    </source>
</evidence>
<feature type="region of interest" description="Disordered" evidence="1">
    <location>
        <begin position="27"/>
        <end position="51"/>
    </location>
</feature>
<protein>
    <submittedName>
        <fullName evidence="2">Uncharacterized protein</fullName>
    </submittedName>
</protein>
<dbReference type="STRING" id="1236989.JCM15548_1762"/>
<feature type="compositionally biased region" description="Polar residues" evidence="1">
    <location>
        <begin position="39"/>
        <end position="51"/>
    </location>
</feature>
<gene>
    <name evidence="2" type="ORF">JCM15548_1762</name>
</gene>